<accession>A0ABN7SUB0</accession>
<protein>
    <submittedName>
        <fullName evidence="4">Oidioi.mRNA.OKI2018_I69.chr1.g1216.t1.cds</fullName>
    </submittedName>
</protein>
<evidence type="ECO:0000313" key="5">
    <source>
        <dbReference type="Proteomes" id="UP001158576"/>
    </source>
</evidence>
<proteinExistence type="inferred from homology"/>
<sequence>MQLKDGSKLDIVRIRNPWGKTEWEGDWGDNDEKNWRRVSAAEKKRLKMDQAADDGAFWMTFKDWVDEFEILTICALPGLDLEDEDGKITKEEVEERETRVIGTFHPGVNAPSDINHLKKVFLDPEFTIQVEMDVHKYISKTTRLIWLQVG</sequence>
<name>A0ABN7SUB0_OIKDI</name>
<dbReference type="Proteomes" id="UP001158576">
    <property type="component" value="Chromosome 1"/>
</dbReference>
<dbReference type="InterPro" id="IPR001300">
    <property type="entry name" value="Peptidase_C2_calpain_cat"/>
</dbReference>
<dbReference type="PANTHER" id="PTHR10183">
    <property type="entry name" value="CALPAIN"/>
    <property type="match status" value="1"/>
</dbReference>
<reference evidence="4 5" key="1">
    <citation type="submission" date="2021-04" db="EMBL/GenBank/DDBJ databases">
        <authorList>
            <person name="Bliznina A."/>
        </authorList>
    </citation>
    <scope>NUCLEOTIDE SEQUENCE [LARGE SCALE GENOMIC DNA]</scope>
</reference>
<evidence type="ECO:0000256" key="1">
    <source>
        <dbReference type="ARBA" id="ARBA00007623"/>
    </source>
</evidence>
<dbReference type="Pfam" id="PF00648">
    <property type="entry name" value="Peptidase_C2"/>
    <property type="match status" value="1"/>
</dbReference>
<dbReference type="PANTHER" id="PTHR10183:SF433">
    <property type="entry name" value="CALPAIN-A-RELATED"/>
    <property type="match status" value="1"/>
</dbReference>
<dbReference type="InterPro" id="IPR038765">
    <property type="entry name" value="Papain-like_cys_pep_sf"/>
</dbReference>
<feature type="domain" description="Calpain catalytic" evidence="3">
    <location>
        <begin position="1"/>
        <end position="77"/>
    </location>
</feature>
<gene>
    <name evidence="4" type="ORF">OKIOD_LOCUS9981</name>
</gene>
<dbReference type="EMBL" id="OU015566">
    <property type="protein sequence ID" value="CAG5104363.1"/>
    <property type="molecule type" value="Genomic_DNA"/>
</dbReference>
<dbReference type="PROSITE" id="PS50203">
    <property type="entry name" value="CALPAIN_CAT"/>
    <property type="match status" value="1"/>
</dbReference>
<comment type="caution">
    <text evidence="2">Lacks conserved residue(s) required for the propagation of feature annotation.</text>
</comment>
<dbReference type="Gene3D" id="3.90.70.10">
    <property type="entry name" value="Cysteine proteinases"/>
    <property type="match status" value="1"/>
</dbReference>
<organism evidence="4 5">
    <name type="scientific">Oikopleura dioica</name>
    <name type="common">Tunicate</name>
    <dbReference type="NCBI Taxonomy" id="34765"/>
    <lineage>
        <taxon>Eukaryota</taxon>
        <taxon>Metazoa</taxon>
        <taxon>Chordata</taxon>
        <taxon>Tunicata</taxon>
        <taxon>Appendicularia</taxon>
        <taxon>Copelata</taxon>
        <taxon>Oikopleuridae</taxon>
        <taxon>Oikopleura</taxon>
    </lineage>
</organism>
<dbReference type="InterPro" id="IPR022684">
    <property type="entry name" value="Calpain_cysteine_protease"/>
</dbReference>
<comment type="similarity">
    <text evidence="1">Belongs to the peptidase C2 family.</text>
</comment>
<dbReference type="SUPFAM" id="SSF54001">
    <property type="entry name" value="Cysteine proteinases"/>
    <property type="match status" value="1"/>
</dbReference>
<evidence type="ECO:0000259" key="3">
    <source>
        <dbReference type="PROSITE" id="PS50203"/>
    </source>
</evidence>
<keyword evidence="5" id="KW-1185">Reference proteome</keyword>
<evidence type="ECO:0000313" key="4">
    <source>
        <dbReference type="EMBL" id="CAG5104363.1"/>
    </source>
</evidence>
<evidence type="ECO:0000256" key="2">
    <source>
        <dbReference type="PROSITE-ProRule" id="PRU00239"/>
    </source>
</evidence>